<accession>A0AAN6PJ91</accession>
<comment type="caution">
    <text evidence="1">The sequence shown here is derived from an EMBL/GenBank/DDBJ whole genome shotgun (WGS) entry which is preliminary data.</text>
</comment>
<evidence type="ECO:0000313" key="1">
    <source>
        <dbReference type="EMBL" id="KAK4039550.1"/>
    </source>
</evidence>
<protein>
    <submittedName>
        <fullName evidence="1">Uncharacterized protein</fullName>
    </submittedName>
</protein>
<dbReference type="EMBL" id="MU854397">
    <property type="protein sequence ID" value="KAK4039550.1"/>
    <property type="molecule type" value="Genomic_DNA"/>
</dbReference>
<sequence>MVSPFWRAVCENPTPQELRRRVRAACRHVSKLSEQPCRCKQSISQYPEEETSVWVEDLPPNITTHQLLEAIRDIERVWQTHTVRPSGHHVTAAAKCPREEVYDENKDLTTGVTTPRAT</sequence>
<gene>
    <name evidence="1" type="ORF">C8A01DRAFT_36422</name>
</gene>
<keyword evidence="2" id="KW-1185">Reference proteome</keyword>
<organism evidence="1 2">
    <name type="scientific">Parachaetomium inaequale</name>
    <dbReference type="NCBI Taxonomy" id="2588326"/>
    <lineage>
        <taxon>Eukaryota</taxon>
        <taxon>Fungi</taxon>
        <taxon>Dikarya</taxon>
        <taxon>Ascomycota</taxon>
        <taxon>Pezizomycotina</taxon>
        <taxon>Sordariomycetes</taxon>
        <taxon>Sordariomycetidae</taxon>
        <taxon>Sordariales</taxon>
        <taxon>Chaetomiaceae</taxon>
        <taxon>Parachaetomium</taxon>
    </lineage>
</organism>
<dbReference type="Proteomes" id="UP001303115">
    <property type="component" value="Unassembled WGS sequence"/>
</dbReference>
<reference evidence="2" key="1">
    <citation type="journal article" date="2023" name="Mol. Phylogenet. Evol.">
        <title>Genome-scale phylogeny and comparative genomics of the fungal order Sordariales.</title>
        <authorList>
            <person name="Hensen N."/>
            <person name="Bonometti L."/>
            <person name="Westerberg I."/>
            <person name="Brannstrom I.O."/>
            <person name="Guillou S."/>
            <person name="Cros-Aarteil S."/>
            <person name="Calhoun S."/>
            <person name="Haridas S."/>
            <person name="Kuo A."/>
            <person name="Mondo S."/>
            <person name="Pangilinan J."/>
            <person name="Riley R."/>
            <person name="LaButti K."/>
            <person name="Andreopoulos B."/>
            <person name="Lipzen A."/>
            <person name="Chen C."/>
            <person name="Yan M."/>
            <person name="Daum C."/>
            <person name="Ng V."/>
            <person name="Clum A."/>
            <person name="Steindorff A."/>
            <person name="Ohm R.A."/>
            <person name="Martin F."/>
            <person name="Silar P."/>
            <person name="Natvig D.O."/>
            <person name="Lalanne C."/>
            <person name="Gautier V."/>
            <person name="Ament-Velasquez S.L."/>
            <person name="Kruys A."/>
            <person name="Hutchinson M.I."/>
            <person name="Powell A.J."/>
            <person name="Barry K."/>
            <person name="Miller A.N."/>
            <person name="Grigoriev I.V."/>
            <person name="Debuchy R."/>
            <person name="Gladieux P."/>
            <person name="Hiltunen Thoren M."/>
            <person name="Johannesson H."/>
        </authorList>
    </citation>
    <scope>NUCLEOTIDE SEQUENCE [LARGE SCALE GENOMIC DNA]</scope>
    <source>
        <strain evidence="2">CBS 284.82</strain>
    </source>
</reference>
<proteinExistence type="predicted"/>
<name>A0AAN6PJ91_9PEZI</name>
<evidence type="ECO:0000313" key="2">
    <source>
        <dbReference type="Proteomes" id="UP001303115"/>
    </source>
</evidence>
<dbReference type="AlphaFoldDB" id="A0AAN6PJ91"/>